<dbReference type="InterPro" id="IPR050090">
    <property type="entry name" value="Tyrosine_recombinase_XerCD"/>
</dbReference>
<comment type="subcellular location">
    <subcellularLocation>
        <location evidence="1">Cytoplasm</location>
    </subcellularLocation>
</comment>
<comment type="similarity">
    <text evidence="2">Belongs to the 'phage' integrase family.</text>
</comment>
<feature type="domain" description="Tyr recombinase" evidence="10">
    <location>
        <begin position="101"/>
        <end position="315"/>
    </location>
</feature>
<dbReference type="Gene3D" id="1.10.150.130">
    <property type="match status" value="1"/>
</dbReference>
<evidence type="ECO:0000256" key="8">
    <source>
        <dbReference type="ARBA" id="ARBA00038613"/>
    </source>
</evidence>
<feature type="domain" description="Core-binding (CB)" evidence="11">
    <location>
        <begin position="3"/>
        <end position="83"/>
    </location>
</feature>
<dbReference type="Pfam" id="PF13495">
    <property type="entry name" value="Phage_int_SAM_4"/>
    <property type="match status" value="1"/>
</dbReference>
<proteinExistence type="inferred from homology"/>
<evidence type="ECO:0000313" key="12">
    <source>
        <dbReference type="EMBL" id="RXJ72088.1"/>
    </source>
</evidence>
<evidence type="ECO:0000259" key="10">
    <source>
        <dbReference type="PROSITE" id="PS51898"/>
    </source>
</evidence>
<gene>
    <name evidence="12" type="ORF">CS022_17590</name>
</gene>
<dbReference type="InterPro" id="IPR010998">
    <property type="entry name" value="Integrase_recombinase_N"/>
</dbReference>
<dbReference type="GO" id="GO:0015074">
    <property type="term" value="P:DNA integration"/>
    <property type="evidence" value="ECO:0007669"/>
    <property type="project" value="UniProtKB-KW"/>
</dbReference>
<evidence type="ECO:0000256" key="3">
    <source>
        <dbReference type="ARBA" id="ARBA00022490"/>
    </source>
</evidence>
<name>A0A4V1LSL2_9GAMM</name>
<keyword evidence="13" id="KW-1185">Reference proteome</keyword>
<evidence type="ECO:0000256" key="7">
    <source>
        <dbReference type="ARBA" id="ARBA00037721"/>
    </source>
</evidence>
<dbReference type="InterPro" id="IPR004107">
    <property type="entry name" value="Integrase_SAM-like_N"/>
</dbReference>
<dbReference type="Proteomes" id="UP000290287">
    <property type="component" value="Unassembled WGS sequence"/>
</dbReference>
<keyword evidence="3" id="KW-0963">Cytoplasm</keyword>
<dbReference type="FunFam" id="1.10.443.10:FF:000007">
    <property type="entry name" value="Tyrosine recombinase XerC"/>
    <property type="match status" value="1"/>
</dbReference>
<dbReference type="InterPro" id="IPR013762">
    <property type="entry name" value="Integrase-like_cat_sf"/>
</dbReference>
<evidence type="ECO:0000259" key="11">
    <source>
        <dbReference type="PROSITE" id="PS51900"/>
    </source>
</evidence>
<dbReference type="PROSITE" id="PS51900">
    <property type="entry name" value="CB"/>
    <property type="match status" value="1"/>
</dbReference>
<keyword evidence="5 9" id="KW-0238">DNA-binding</keyword>
<comment type="function">
    <text evidence="7">Site-specific tyrosine recombinase, which acts by catalyzing the cutting and rejoining of the recombining DNA molecules. The XerC-XerD complex is essential to convert dimers of the bacterial chromosome into monomers to permit their segregation at cell division. It also contributes to the segregational stability of plasmids.</text>
</comment>
<sequence>MRSVFLTMISEFMYERRYAKRTIKSYIRWIAAFIRFHDMRHPAQMGDRQVTAFLNHLVHTKDVAASTQASALNALVFLYREIIKQPLSVELHFIKSQKKRKLPVVLTQDEVARLLRQCDDRTYLPCALLYGSGLRVMEVVRLRTQDIDFDYKCIRVWDGKGGKNRVVTLAAELLDGLHTQIRLVDEQLKRDLQNTDFSGVWMPHRLREKYQQQCKMLGWQYLFPSSKLSVDPESESVRRHHIDEKQLQRAVTRSAKEAGIKKHVSPHTLRHSFATHLLMSGADIRTVQAQLGHSDVRTTQIYTHILQQGGMGVTSPLSGLSSTV</sequence>
<dbReference type="PANTHER" id="PTHR30349:SF64">
    <property type="entry name" value="PROPHAGE INTEGRASE INTD-RELATED"/>
    <property type="match status" value="1"/>
</dbReference>
<dbReference type="InterPro" id="IPR011010">
    <property type="entry name" value="DNA_brk_join_enz"/>
</dbReference>
<dbReference type="AlphaFoldDB" id="A0A4V1LSL2"/>
<dbReference type="GO" id="GO:0003677">
    <property type="term" value="F:DNA binding"/>
    <property type="evidence" value="ECO:0007669"/>
    <property type="project" value="UniProtKB-UniRule"/>
</dbReference>
<dbReference type="OrthoDB" id="9801717at2"/>
<dbReference type="PROSITE" id="PS51898">
    <property type="entry name" value="TYR_RECOMBINASE"/>
    <property type="match status" value="1"/>
</dbReference>
<dbReference type="GO" id="GO:0005737">
    <property type="term" value="C:cytoplasm"/>
    <property type="evidence" value="ECO:0007669"/>
    <property type="project" value="UniProtKB-SubCell"/>
</dbReference>
<dbReference type="PANTHER" id="PTHR30349">
    <property type="entry name" value="PHAGE INTEGRASE-RELATED"/>
    <property type="match status" value="1"/>
</dbReference>
<keyword evidence="4" id="KW-0229">DNA integration</keyword>
<dbReference type="Gene3D" id="1.10.443.10">
    <property type="entry name" value="Intergrase catalytic core"/>
    <property type="match status" value="1"/>
</dbReference>
<evidence type="ECO:0000256" key="4">
    <source>
        <dbReference type="ARBA" id="ARBA00022908"/>
    </source>
</evidence>
<evidence type="ECO:0000256" key="6">
    <source>
        <dbReference type="ARBA" id="ARBA00023172"/>
    </source>
</evidence>
<evidence type="ECO:0000256" key="1">
    <source>
        <dbReference type="ARBA" id="ARBA00004496"/>
    </source>
</evidence>
<protein>
    <submittedName>
        <fullName evidence="12">Integrase</fullName>
    </submittedName>
</protein>
<dbReference type="InterPro" id="IPR011946">
    <property type="entry name" value="Integrase_integron-type"/>
</dbReference>
<organism evidence="12 13">
    <name type="scientific">Veronia nyctiphanis</name>
    <dbReference type="NCBI Taxonomy" id="1278244"/>
    <lineage>
        <taxon>Bacteria</taxon>
        <taxon>Pseudomonadati</taxon>
        <taxon>Pseudomonadota</taxon>
        <taxon>Gammaproteobacteria</taxon>
        <taxon>Vibrionales</taxon>
        <taxon>Vibrionaceae</taxon>
        <taxon>Veronia</taxon>
    </lineage>
</organism>
<dbReference type="Pfam" id="PF00589">
    <property type="entry name" value="Phage_integrase"/>
    <property type="match status" value="1"/>
</dbReference>
<evidence type="ECO:0000256" key="2">
    <source>
        <dbReference type="ARBA" id="ARBA00008857"/>
    </source>
</evidence>
<dbReference type="InterPro" id="IPR044068">
    <property type="entry name" value="CB"/>
</dbReference>
<dbReference type="RefSeq" id="WP_129123357.1">
    <property type="nucleotide sequence ID" value="NZ_PEIB01000026.1"/>
</dbReference>
<dbReference type="InterPro" id="IPR002104">
    <property type="entry name" value="Integrase_catalytic"/>
</dbReference>
<accession>A0A4V1LSL2</accession>
<evidence type="ECO:0000256" key="9">
    <source>
        <dbReference type="PROSITE-ProRule" id="PRU01248"/>
    </source>
</evidence>
<dbReference type="EMBL" id="PEIB01000026">
    <property type="protein sequence ID" value="RXJ72088.1"/>
    <property type="molecule type" value="Genomic_DNA"/>
</dbReference>
<comment type="caution">
    <text evidence="12">The sequence shown here is derived from an EMBL/GenBank/DDBJ whole genome shotgun (WGS) entry which is preliminary data.</text>
</comment>
<comment type="subunit">
    <text evidence="8">Forms a cyclic heterotetrameric complex composed of two molecules of XerC and two molecules of XerD.</text>
</comment>
<dbReference type="SUPFAM" id="SSF56349">
    <property type="entry name" value="DNA breaking-rejoining enzymes"/>
    <property type="match status" value="1"/>
</dbReference>
<keyword evidence="6" id="KW-0233">DNA recombination</keyword>
<reference evidence="12 13" key="1">
    <citation type="submission" date="2017-10" db="EMBL/GenBank/DDBJ databases">
        <title>Nyctiphanis sp. nov., isolated from the stomach of the euphausiid Nyctiphanes simplex (Hansen, 1911) in the Gulf of California.</title>
        <authorList>
            <person name="Gomez-Gil B."/>
            <person name="Aguilar-Mendez M."/>
            <person name="Lopez-Cortes A."/>
            <person name="Gomez-Gutierrez J."/>
            <person name="Roque A."/>
            <person name="Lang E."/>
            <person name="Gonzalez-Castillo A."/>
        </authorList>
    </citation>
    <scope>NUCLEOTIDE SEQUENCE [LARGE SCALE GENOMIC DNA]</scope>
    <source>
        <strain evidence="12 13">CAIM 600</strain>
    </source>
</reference>
<evidence type="ECO:0000313" key="13">
    <source>
        <dbReference type="Proteomes" id="UP000290287"/>
    </source>
</evidence>
<dbReference type="GO" id="GO:0006310">
    <property type="term" value="P:DNA recombination"/>
    <property type="evidence" value="ECO:0007669"/>
    <property type="project" value="UniProtKB-KW"/>
</dbReference>
<dbReference type="NCBIfam" id="TIGR02249">
    <property type="entry name" value="integrase_gron"/>
    <property type="match status" value="1"/>
</dbReference>
<evidence type="ECO:0000256" key="5">
    <source>
        <dbReference type="ARBA" id="ARBA00023125"/>
    </source>
</evidence>